<dbReference type="EMBL" id="JARBHB010000001">
    <property type="protein sequence ID" value="KAJ8895116.1"/>
    <property type="molecule type" value="Genomic_DNA"/>
</dbReference>
<evidence type="ECO:0000313" key="3">
    <source>
        <dbReference type="Proteomes" id="UP001159363"/>
    </source>
</evidence>
<feature type="region of interest" description="Disordered" evidence="1">
    <location>
        <begin position="381"/>
        <end position="418"/>
    </location>
</feature>
<reference evidence="2 3" key="1">
    <citation type="submission" date="2023-02" db="EMBL/GenBank/DDBJ databases">
        <title>LHISI_Scaffold_Assembly.</title>
        <authorList>
            <person name="Stuart O.P."/>
            <person name="Cleave R."/>
            <person name="Magrath M.J.L."/>
            <person name="Mikheyev A.S."/>
        </authorList>
    </citation>
    <scope>NUCLEOTIDE SEQUENCE [LARGE SCALE GENOMIC DNA]</scope>
    <source>
        <strain evidence="2">Daus_M_001</strain>
        <tissue evidence="2">Leg muscle</tissue>
    </source>
</reference>
<protein>
    <recommendedName>
        <fullName evidence="4">DUF4817 domain-containing protein</fullName>
    </recommendedName>
</protein>
<organism evidence="2 3">
    <name type="scientific">Dryococelus australis</name>
    <dbReference type="NCBI Taxonomy" id="614101"/>
    <lineage>
        <taxon>Eukaryota</taxon>
        <taxon>Metazoa</taxon>
        <taxon>Ecdysozoa</taxon>
        <taxon>Arthropoda</taxon>
        <taxon>Hexapoda</taxon>
        <taxon>Insecta</taxon>
        <taxon>Pterygota</taxon>
        <taxon>Neoptera</taxon>
        <taxon>Polyneoptera</taxon>
        <taxon>Phasmatodea</taxon>
        <taxon>Verophasmatodea</taxon>
        <taxon>Anareolatae</taxon>
        <taxon>Phasmatidae</taxon>
        <taxon>Eurycanthinae</taxon>
        <taxon>Dryococelus</taxon>
    </lineage>
</organism>
<dbReference type="Proteomes" id="UP001159363">
    <property type="component" value="Chromosome 1"/>
</dbReference>
<name>A0ABQ9IFI4_9NEOP</name>
<feature type="compositionally biased region" description="Low complexity" evidence="1">
    <location>
        <begin position="398"/>
        <end position="408"/>
    </location>
</feature>
<evidence type="ECO:0008006" key="4">
    <source>
        <dbReference type="Google" id="ProtNLM"/>
    </source>
</evidence>
<evidence type="ECO:0000313" key="2">
    <source>
        <dbReference type="EMBL" id="KAJ8895116.1"/>
    </source>
</evidence>
<sequence>MQDVHPGSVLMPQSTVEELTHYHEKFRIVLFCFVLKSNIYIKVNTTPVAAVHACLRGLTYDAVRADFTRRFRKPGPANVTIRHIINKFNRTGSVKCYTQWIVEHQSYDLDADSMHEGFACVLLSPVSLPRFLTLDDHLHGPLNTPCAIEIVDEMSNGHICGERFPNSSCDVSRSHSIVRKSSQTNTGHPISSLQWSAPVFPGPYLCFQYCSLLPGNDHERLSAASKSFGIRRPPCDMHKASPLKEAPWEMCVTERGNEEIQSSVTTKIPRTTPKVVKGTGEDVRDGIDTGPPLKDFTLQFYENDAAGRRVFSRISHFSHPCIPALLHTHLTSPSSALKTSMVDGGCRSYEFNFPLDMSSVSYLLSQPCTPAQRGTATHALLEEGGEGRGNPYRRRPPARSSASPQMAAGPQHPMERPCGSRSITGGACGIAKCGRPCHTPPRLSIPTTLQNYCWCRRTYFVNSEAHPKLVNVRMEQRRNEVAGLVKGDTLENPLTSGIVRHDSHMRKSRVSRLGIEPCSPWWEASSLNAQPPWPQLARVLFFFVKSGQKKILIAAKLTQQFRCLQLDACTRHLADQLAKCRPWRNICATTKRGGAVVIREDPGECWDGSLTEAVADSCPIRPQSIFPMQLAPSIMTSLSTRHLRDNGIRYSSTRTPLLQKKAFSGRRRGETKITARIIGSGGSGRNQLRRSVSWVAVYEASHLRVCFGHKQKPVRHLPIRRTCDFFWYPERKQQPPLLARQLKGRNKSGVFGFVVHSHVTSEQQKEGNAVKSGMHPCGNRVSKVKKRGSDTGDTNTHAYNIESHEHTLFKTADFKQNGMFLVLRSNITCCICALGYVAFLGRSPIHVLTTPCHAYPWRSEDRHFTIAVWPSALLFSYVPGGHTGGHTTSRGIPKNLGLSVLGTRPFVLRGYVNVDALGRLDVPGTSSLDHTGFYGTGLLLRCSFLPMLCIKSGVLLATVFVDYPRLPPDRLVLERLRIETTLIKVGLVSVAAEFVSKTHTAYNKSLVASGDYHKPERLASASAQERERESDAALRLLNGKAASPLAVPLILVARPRPLKVMAALLLLAGPGLRRDLSSDSSSRLSNMTRPREDVRERETYGYRSVAVLKRELLRMRQDTRTRTSIFQPTGYFLARGSSRQREQLGSQFLAASRAEQLCLCTVLSDEIWAALDIEVFRADEGELRCDYRAVPEWGKREIPEKNHRPAASSGTNPTWEIPE</sequence>
<evidence type="ECO:0000256" key="1">
    <source>
        <dbReference type="SAM" id="MobiDB-lite"/>
    </source>
</evidence>
<keyword evidence="3" id="KW-1185">Reference proteome</keyword>
<comment type="caution">
    <text evidence="2">The sequence shown here is derived from an EMBL/GenBank/DDBJ whole genome shotgun (WGS) entry which is preliminary data.</text>
</comment>
<proteinExistence type="predicted"/>
<feature type="compositionally biased region" description="Polar residues" evidence="1">
    <location>
        <begin position="1208"/>
        <end position="1219"/>
    </location>
</feature>
<feature type="region of interest" description="Disordered" evidence="1">
    <location>
        <begin position="764"/>
        <end position="797"/>
    </location>
</feature>
<gene>
    <name evidence="2" type="ORF">PR048_000441</name>
</gene>
<accession>A0ABQ9IFI4</accession>
<feature type="region of interest" description="Disordered" evidence="1">
    <location>
        <begin position="1196"/>
        <end position="1219"/>
    </location>
</feature>